<evidence type="ECO:0000256" key="1">
    <source>
        <dbReference type="SAM" id="MobiDB-lite"/>
    </source>
</evidence>
<evidence type="ECO:0000313" key="2">
    <source>
        <dbReference type="EMBL" id="KAF6748184.1"/>
    </source>
</evidence>
<feature type="region of interest" description="Disordered" evidence="1">
    <location>
        <begin position="387"/>
        <end position="414"/>
    </location>
</feature>
<dbReference type="InterPro" id="IPR032675">
    <property type="entry name" value="LRR_dom_sf"/>
</dbReference>
<evidence type="ECO:0000313" key="3">
    <source>
        <dbReference type="Proteomes" id="UP000521943"/>
    </source>
</evidence>
<proteinExistence type="predicted"/>
<gene>
    <name evidence="2" type="ORF">DFP72DRAFT_1074656</name>
</gene>
<protein>
    <submittedName>
        <fullName evidence="2">Uncharacterized protein</fullName>
    </submittedName>
</protein>
<feature type="region of interest" description="Disordered" evidence="1">
    <location>
        <begin position="464"/>
        <end position="529"/>
    </location>
</feature>
<feature type="compositionally biased region" description="Polar residues" evidence="1">
    <location>
        <begin position="489"/>
        <end position="501"/>
    </location>
</feature>
<dbReference type="AlphaFoldDB" id="A0A8H6HK28"/>
<comment type="caution">
    <text evidence="2">The sequence shown here is derived from an EMBL/GenBank/DDBJ whole genome shotgun (WGS) entry which is preliminary data.</text>
</comment>
<name>A0A8H6HK28_9AGAR</name>
<dbReference type="Gene3D" id="3.80.10.10">
    <property type="entry name" value="Ribonuclease Inhibitor"/>
    <property type="match status" value="1"/>
</dbReference>
<dbReference type="Proteomes" id="UP000521943">
    <property type="component" value="Unassembled WGS sequence"/>
</dbReference>
<organism evidence="2 3">
    <name type="scientific">Ephemerocybe angulata</name>
    <dbReference type="NCBI Taxonomy" id="980116"/>
    <lineage>
        <taxon>Eukaryota</taxon>
        <taxon>Fungi</taxon>
        <taxon>Dikarya</taxon>
        <taxon>Basidiomycota</taxon>
        <taxon>Agaricomycotina</taxon>
        <taxon>Agaricomycetes</taxon>
        <taxon>Agaricomycetidae</taxon>
        <taxon>Agaricales</taxon>
        <taxon>Agaricineae</taxon>
        <taxon>Psathyrellaceae</taxon>
        <taxon>Ephemerocybe</taxon>
    </lineage>
</organism>
<dbReference type="EMBL" id="JACGCI010000074">
    <property type="protein sequence ID" value="KAF6748184.1"/>
    <property type="molecule type" value="Genomic_DNA"/>
</dbReference>
<feature type="region of interest" description="Disordered" evidence="1">
    <location>
        <begin position="323"/>
        <end position="350"/>
    </location>
</feature>
<reference evidence="2 3" key="1">
    <citation type="submission" date="2020-07" db="EMBL/GenBank/DDBJ databases">
        <title>Comparative genomics of pyrophilous fungi reveals a link between fire events and developmental genes.</title>
        <authorList>
            <consortium name="DOE Joint Genome Institute"/>
            <person name="Steindorff A.S."/>
            <person name="Carver A."/>
            <person name="Calhoun S."/>
            <person name="Stillman K."/>
            <person name="Liu H."/>
            <person name="Lipzen A."/>
            <person name="Pangilinan J."/>
            <person name="Labutti K."/>
            <person name="Bruns T.D."/>
            <person name="Grigoriev I.V."/>
        </authorList>
    </citation>
    <scope>NUCLEOTIDE SEQUENCE [LARGE SCALE GENOMIC DNA]</scope>
    <source>
        <strain evidence="2 3">CBS 144469</strain>
    </source>
</reference>
<keyword evidence="3" id="KW-1185">Reference proteome</keyword>
<sequence>MSIVRDGVLKTIRAQLQHSLTLPRDPLFALVTTVFLSSFTSRIIFRDLTLMSEAIPQLQILQIATVSPEDDIASIPERVFPSLEWLSLGAFRREGKGCDMWGARPLALTNLLQAISVRCRMQHLRHLDLFFNIRIPASFLTTHAPNLETLSALSSSHTCIQAVFERFNSLPLLVVLIDSTITALPRAHPTLRCIVFYKPQAPHADNSMEEITLINELGISDIIIGCYASLQEVTLCYSSNAPPHWISKQVNHENIGPARNGSQTTKPGDLRPHCQCKAGPGWDLWKLAVTTRKPEEEQAKKDQQMAPVDGDQTHVHFQEEVEIIPDGPPQPTPSQEEVQPDLYTPGDEPGNPILSGIVKNNTILTWTNQEMKLETKVATQQRIMKAMKPGVSSDRPEPSTQQHQPPNRKPNLQFLTRPQDEQLRLVNKARDKVLDGTSSILESLPRNTALAHIAKVREKVLAGTPNDNAATPVEEIPATELNEQRLRESQTLGLPHQTSPPNRDDPGSLPSDSPYNPFPSSCFWLDYNS</sequence>
<accession>A0A8H6HK28</accession>